<evidence type="ECO:0000256" key="3">
    <source>
        <dbReference type="ARBA" id="ARBA00023125"/>
    </source>
</evidence>
<reference evidence="8 9" key="1">
    <citation type="submission" date="2019-09" db="EMBL/GenBank/DDBJ databases">
        <title>A chromosome-level genome assembly of the Chinese tupelo Nyssa sinensis.</title>
        <authorList>
            <person name="Yang X."/>
            <person name="Kang M."/>
            <person name="Yang Y."/>
            <person name="Xiong H."/>
            <person name="Wang M."/>
            <person name="Zhang Z."/>
            <person name="Wang Z."/>
            <person name="Wu H."/>
            <person name="Ma T."/>
            <person name="Liu J."/>
            <person name="Xi Z."/>
        </authorList>
    </citation>
    <scope>NUCLEOTIDE SEQUENCE [LARGE SCALE GENOMIC DNA]</scope>
    <source>
        <strain evidence="8">J267</strain>
        <tissue evidence="8">Leaf</tissue>
    </source>
</reference>
<dbReference type="GO" id="GO:0046983">
    <property type="term" value="F:protein dimerization activity"/>
    <property type="evidence" value="ECO:0007669"/>
    <property type="project" value="InterPro"/>
</dbReference>
<evidence type="ECO:0000256" key="1">
    <source>
        <dbReference type="ARBA" id="ARBA00004123"/>
    </source>
</evidence>
<keyword evidence="2" id="KW-0805">Transcription regulation</keyword>
<dbReference type="CDD" id="cd11455">
    <property type="entry name" value="bHLH_AtAIG1_like"/>
    <property type="match status" value="1"/>
</dbReference>
<dbReference type="EMBL" id="CM018051">
    <property type="protein sequence ID" value="KAA8517329.1"/>
    <property type="molecule type" value="Genomic_DNA"/>
</dbReference>
<proteinExistence type="predicted"/>
<organism evidence="8 9">
    <name type="scientific">Nyssa sinensis</name>
    <dbReference type="NCBI Taxonomy" id="561372"/>
    <lineage>
        <taxon>Eukaryota</taxon>
        <taxon>Viridiplantae</taxon>
        <taxon>Streptophyta</taxon>
        <taxon>Embryophyta</taxon>
        <taxon>Tracheophyta</taxon>
        <taxon>Spermatophyta</taxon>
        <taxon>Magnoliopsida</taxon>
        <taxon>eudicotyledons</taxon>
        <taxon>Gunneridae</taxon>
        <taxon>Pentapetalae</taxon>
        <taxon>asterids</taxon>
        <taxon>Cornales</taxon>
        <taxon>Nyssaceae</taxon>
        <taxon>Nyssa</taxon>
    </lineage>
</organism>
<dbReference type="CDD" id="cd04873">
    <property type="entry name" value="ACT_UUR-ACR-like"/>
    <property type="match status" value="1"/>
</dbReference>
<sequence>MLPENSPESSYFYQFFAGKTVMDTATYGFPENYEVPVIQSFCSPSVCPWEVHGITDTPQARALAASENHKEAEKRRRERINTHLNTLRGLLPCSSKTDKASLLAKVIQRVKDLKQQTSEFMQRETLPSETDEITVYSNNNSSDGKLLIKASLCCEDRSDLIPDLIKTLKSLRLNPLKAEMITLGGRIRNVLIFTGDKEDSDQSVHFLKDALKSLLQRSSSDSGHRSKRQRVFDSRKIT</sequence>
<dbReference type="FunFam" id="4.10.280.10:FF:000070">
    <property type="entry name" value="transcription factor bHLH30"/>
    <property type="match status" value="1"/>
</dbReference>
<accession>A0A5J4ZH26</accession>
<protein>
    <recommendedName>
        <fullName evidence="7">BHLH domain-containing protein</fullName>
    </recommendedName>
</protein>
<dbReference type="GO" id="GO:0003700">
    <property type="term" value="F:DNA-binding transcription factor activity"/>
    <property type="evidence" value="ECO:0007669"/>
    <property type="project" value="InterPro"/>
</dbReference>
<evidence type="ECO:0000256" key="4">
    <source>
        <dbReference type="ARBA" id="ARBA00023163"/>
    </source>
</evidence>
<dbReference type="SUPFAM" id="SSF47459">
    <property type="entry name" value="HLH, helix-loop-helix DNA-binding domain"/>
    <property type="match status" value="1"/>
</dbReference>
<dbReference type="InterPro" id="IPR036638">
    <property type="entry name" value="HLH_DNA-bd_sf"/>
</dbReference>
<dbReference type="GO" id="GO:0005634">
    <property type="term" value="C:nucleus"/>
    <property type="evidence" value="ECO:0007669"/>
    <property type="project" value="UniProtKB-SubCell"/>
</dbReference>
<dbReference type="GO" id="GO:0003677">
    <property type="term" value="F:DNA binding"/>
    <property type="evidence" value="ECO:0007669"/>
    <property type="project" value="UniProtKB-KW"/>
</dbReference>
<dbReference type="AlphaFoldDB" id="A0A5J4ZH26"/>
<dbReference type="InterPro" id="IPR011598">
    <property type="entry name" value="bHLH_dom"/>
</dbReference>
<keyword evidence="9" id="KW-1185">Reference proteome</keyword>
<dbReference type="Gene3D" id="4.10.280.10">
    <property type="entry name" value="Helix-loop-helix DNA-binding domain"/>
    <property type="match status" value="1"/>
</dbReference>
<dbReference type="PROSITE" id="PS50888">
    <property type="entry name" value="BHLH"/>
    <property type="match status" value="1"/>
</dbReference>
<dbReference type="SMART" id="SM00353">
    <property type="entry name" value="HLH"/>
    <property type="match status" value="1"/>
</dbReference>
<comment type="subcellular location">
    <subcellularLocation>
        <location evidence="1">Nucleus</location>
    </subcellularLocation>
</comment>
<dbReference type="Pfam" id="PF00010">
    <property type="entry name" value="HLH"/>
    <property type="match status" value="1"/>
</dbReference>
<evidence type="ECO:0000313" key="9">
    <source>
        <dbReference type="Proteomes" id="UP000325577"/>
    </source>
</evidence>
<keyword evidence="3" id="KW-0238">DNA-binding</keyword>
<dbReference type="OrthoDB" id="71302at2759"/>
<feature type="domain" description="BHLH" evidence="7">
    <location>
        <begin position="64"/>
        <end position="113"/>
    </location>
</feature>
<keyword evidence="4" id="KW-0804">Transcription</keyword>
<evidence type="ECO:0000259" key="7">
    <source>
        <dbReference type="PROSITE" id="PS50888"/>
    </source>
</evidence>
<evidence type="ECO:0000313" key="8">
    <source>
        <dbReference type="EMBL" id="KAA8517329.1"/>
    </source>
</evidence>
<evidence type="ECO:0000256" key="5">
    <source>
        <dbReference type="ARBA" id="ARBA00023242"/>
    </source>
</evidence>
<feature type="region of interest" description="Disordered" evidence="6">
    <location>
        <begin position="218"/>
        <end position="238"/>
    </location>
</feature>
<dbReference type="PANTHER" id="PTHR45844:SF19">
    <property type="entry name" value="TRANSCRIPTION FACTOR BHLH106-RELATED"/>
    <property type="match status" value="1"/>
</dbReference>
<evidence type="ECO:0000256" key="6">
    <source>
        <dbReference type="SAM" id="MobiDB-lite"/>
    </source>
</evidence>
<evidence type="ECO:0000256" key="2">
    <source>
        <dbReference type="ARBA" id="ARBA00023015"/>
    </source>
</evidence>
<dbReference type="PANTHER" id="PTHR45844">
    <property type="entry name" value="TRANSCRIPTION FACTOR BHLH30"/>
    <property type="match status" value="1"/>
</dbReference>
<dbReference type="InterPro" id="IPR045847">
    <property type="entry name" value="AIG1-like"/>
</dbReference>
<keyword evidence="5" id="KW-0539">Nucleus</keyword>
<name>A0A5J4ZH26_9ASTE</name>
<gene>
    <name evidence="8" type="ORF">F0562_017622</name>
</gene>
<dbReference type="Proteomes" id="UP000325577">
    <property type="component" value="Linkage Group LG8"/>
</dbReference>